<dbReference type="SUPFAM" id="SSF103473">
    <property type="entry name" value="MFS general substrate transporter"/>
    <property type="match status" value="1"/>
</dbReference>
<feature type="domain" description="Major facilitator superfamily (MFS) profile" evidence="6">
    <location>
        <begin position="19"/>
        <end position="425"/>
    </location>
</feature>
<evidence type="ECO:0000313" key="7">
    <source>
        <dbReference type="EMBL" id="QCB29030.1"/>
    </source>
</evidence>
<reference evidence="7 8" key="1">
    <citation type="submission" date="2019-04" db="EMBL/GenBank/DDBJ databases">
        <title>Corynebacterium endometrii sp. nov., isolated from the uterus of a cow with endometritis.</title>
        <authorList>
            <person name="Ballas P."/>
            <person name="Ruckert C."/>
            <person name="Wagener K."/>
            <person name="Drillich M."/>
            <person name="Kaempfer P."/>
            <person name="Busse H.-J."/>
            <person name="Ehling-Schulz M."/>
        </authorList>
    </citation>
    <scope>NUCLEOTIDE SEQUENCE [LARGE SCALE GENOMIC DNA]</scope>
    <source>
        <strain evidence="7 8">LMM-1653</strain>
    </source>
</reference>
<keyword evidence="8" id="KW-1185">Reference proteome</keyword>
<accession>A0A4P7QHN2</accession>
<feature type="transmembrane region" description="Helical" evidence="5">
    <location>
        <begin position="84"/>
        <end position="104"/>
    </location>
</feature>
<dbReference type="KEGG" id="cee:CENDO_08800"/>
<dbReference type="OrthoDB" id="9109650at2"/>
<dbReference type="AlphaFoldDB" id="A0A4P7QHN2"/>
<feature type="transmembrane region" description="Helical" evidence="5">
    <location>
        <begin position="402"/>
        <end position="421"/>
    </location>
</feature>
<dbReference type="EMBL" id="CP039247">
    <property type="protein sequence ID" value="QCB29030.1"/>
    <property type="molecule type" value="Genomic_DNA"/>
</dbReference>
<evidence type="ECO:0000256" key="5">
    <source>
        <dbReference type="SAM" id="Phobius"/>
    </source>
</evidence>
<feature type="transmembrane region" description="Helical" evidence="5">
    <location>
        <begin position="312"/>
        <end position="330"/>
    </location>
</feature>
<evidence type="ECO:0000256" key="3">
    <source>
        <dbReference type="ARBA" id="ARBA00022989"/>
    </source>
</evidence>
<dbReference type="PROSITE" id="PS50850">
    <property type="entry name" value="MFS"/>
    <property type="match status" value="1"/>
</dbReference>
<dbReference type="Gene3D" id="1.20.1250.20">
    <property type="entry name" value="MFS general substrate transporter like domains"/>
    <property type="match status" value="1"/>
</dbReference>
<evidence type="ECO:0000256" key="2">
    <source>
        <dbReference type="ARBA" id="ARBA00022692"/>
    </source>
</evidence>
<feature type="transmembrane region" description="Helical" evidence="5">
    <location>
        <begin position="55"/>
        <end position="77"/>
    </location>
</feature>
<evidence type="ECO:0000256" key="4">
    <source>
        <dbReference type="ARBA" id="ARBA00023136"/>
    </source>
</evidence>
<dbReference type="RefSeq" id="WP_136141681.1">
    <property type="nucleotide sequence ID" value="NZ_CP039247.1"/>
</dbReference>
<dbReference type="Proteomes" id="UP000296352">
    <property type="component" value="Chromosome"/>
</dbReference>
<dbReference type="GO" id="GO:0046943">
    <property type="term" value="F:carboxylic acid transmembrane transporter activity"/>
    <property type="evidence" value="ECO:0007669"/>
    <property type="project" value="TreeGrafter"/>
</dbReference>
<dbReference type="Pfam" id="PF07690">
    <property type="entry name" value="MFS_1"/>
    <property type="match status" value="1"/>
</dbReference>
<dbReference type="PROSITE" id="PS00217">
    <property type="entry name" value="SUGAR_TRANSPORT_2"/>
    <property type="match status" value="1"/>
</dbReference>
<keyword evidence="3 5" id="KW-1133">Transmembrane helix</keyword>
<evidence type="ECO:0000259" key="6">
    <source>
        <dbReference type="PROSITE" id="PS50850"/>
    </source>
</evidence>
<sequence>MDIRELIDSSRMTGFQWFIIAIALFINALDGYDMVAMAFASTAVTEQFALTGGQLGWLLSSALIGIGLGSLFLAPLADRFGRRLLITLSLSIDLAGLVLTALAPSFGVLLASRALTGVGVGGILAGITVLVSEYSNLRFRGLAMAIYACGYGLGASLCGVVAGRYIPTQGWEIIFWVGAALSALALVLTIAFIPESPDFLATRGRLDKVRAVAARLGHGADVHVAPRNHAAQGSFKDLLAPQFRATTIKIWIGFTLVMFAFTFANQWTPQLLTEAGLTAEQGILGGIMLSFGGTIGAIVFGVISTKIDSRPLLVAFSLASALVLVGFFLAASTPSLMFTLGVAVGLFLNACVSGLYTVTPEAYPSAIRTTGVGTTLAVGRAGAILSPILAGYLLDAGWTPGALYTGAAVAVALAAVALIGVKAYSAEPTERQPVAA</sequence>
<feature type="transmembrane region" description="Helical" evidence="5">
    <location>
        <begin position="144"/>
        <end position="167"/>
    </location>
</feature>
<feature type="transmembrane region" description="Helical" evidence="5">
    <location>
        <begin position="283"/>
        <end position="303"/>
    </location>
</feature>
<feature type="transmembrane region" description="Helical" evidence="5">
    <location>
        <begin position="336"/>
        <end position="358"/>
    </location>
</feature>
<feature type="transmembrane region" description="Helical" evidence="5">
    <location>
        <begin position="173"/>
        <end position="193"/>
    </location>
</feature>
<feature type="transmembrane region" description="Helical" evidence="5">
    <location>
        <begin position="370"/>
        <end position="390"/>
    </location>
</feature>
<dbReference type="InterPro" id="IPR011701">
    <property type="entry name" value="MFS"/>
</dbReference>
<dbReference type="InterPro" id="IPR020846">
    <property type="entry name" value="MFS_dom"/>
</dbReference>
<comment type="subcellular location">
    <subcellularLocation>
        <location evidence="1">Cell membrane</location>
        <topology evidence="1">Multi-pass membrane protein</topology>
    </subcellularLocation>
</comment>
<feature type="transmembrane region" description="Helical" evidence="5">
    <location>
        <begin position="110"/>
        <end position="132"/>
    </location>
</feature>
<dbReference type="GO" id="GO:0005886">
    <property type="term" value="C:plasma membrane"/>
    <property type="evidence" value="ECO:0007669"/>
    <property type="project" value="UniProtKB-SubCell"/>
</dbReference>
<keyword evidence="4 5" id="KW-0472">Membrane</keyword>
<dbReference type="PANTHER" id="PTHR23508">
    <property type="entry name" value="CARBOXYLIC ACID TRANSPORTER PROTEIN HOMOLOG"/>
    <property type="match status" value="1"/>
</dbReference>
<dbReference type="InterPro" id="IPR036259">
    <property type="entry name" value="MFS_trans_sf"/>
</dbReference>
<dbReference type="InterPro" id="IPR005829">
    <property type="entry name" value="Sugar_transporter_CS"/>
</dbReference>
<dbReference type="PANTHER" id="PTHR23508:SF10">
    <property type="entry name" value="CARBOXYLIC ACID TRANSPORTER PROTEIN HOMOLOG"/>
    <property type="match status" value="1"/>
</dbReference>
<feature type="transmembrane region" description="Helical" evidence="5">
    <location>
        <begin position="246"/>
        <end position="263"/>
    </location>
</feature>
<dbReference type="PROSITE" id="PS00216">
    <property type="entry name" value="SUGAR_TRANSPORT_1"/>
    <property type="match status" value="1"/>
</dbReference>
<evidence type="ECO:0000256" key="1">
    <source>
        <dbReference type="ARBA" id="ARBA00004651"/>
    </source>
</evidence>
<gene>
    <name evidence="7" type="primary">pcaK3</name>
    <name evidence="7" type="ORF">CENDO_08800</name>
</gene>
<proteinExistence type="predicted"/>
<feature type="transmembrane region" description="Helical" evidence="5">
    <location>
        <begin position="12"/>
        <end position="29"/>
    </location>
</feature>
<protein>
    <submittedName>
        <fullName evidence="7">4-hydroxybenzoate transporter PcaK</fullName>
    </submittedName>
</protein>
<keyword evidence="2 5" id="KW-0812">Transmembrane</keyword>
<name>A0A4P7QHN2_9CORY</name>
<evidence type="ECO:0000313" key="8">
    <source>
        <dbReference type="Proteomes" id="UP000296352"/>
    </source>
</evidence>
<organism evidence="7 8">
    <name type="scientific">Corynebacterium endometrii</name>
    <dbReference type="NCBI Taxonomy" id="2488819"/>
    <lineage>
        <taxon>Bacteria</taxon>
        <taxon>Bacillati</taxon>
        <taxon>Actinomycetota</taxon>
        <taxon>Actinomycetes</taxon>
        <taxon>Mycobacteriales</taxon>
        <taxon>Corynebacteriaceae</taxon>
        <taxon>Corynebacterium</taxon>
    </lineage>
</organism>